<protein>
    <submittedName>
        <fullName evidence="4">Protein IroB</fullName>
    </submittedName>
</protein>
<evidence type="ECO:0000256" key="1">
    <source>
        <dbReference type="ARBA" id="ARBA00022679"/>
    </source>
</evidence>
<sequence>MAFDAAPGLDSEAGYCRHEALRKESHIGTKMGNFSFFSEEMADHLVEFAGHWRPDLIIYPPLGVIGPLIAAKYDIPVVMQNRRLRPYALAYQRRNAFACGHVSSPRRRGRTARYGLDRRSTAEHEHS</sequence>
<dbReference type="EMBL" id="UGNC01000005">
    <property type="protein sequence ID" value="STW47751.1"/>
    <property type="molecule type" value="Genomic_DNA"/>
</dbReference>
<keyword evidence="1" id="KW-0808">Transferase</keyword>
<feature type="compositionally biased region" description="Basic and acidic residues" evidence="2">
    <location>
        <begin position="115"/>
        <end position="127"/>
    </location>
</feature>
<dbReference type="GO" id="GO:0016740">
    <property type="term" value="F:transferase activity"/>
    <property type="evidence" value="ECO:0007669"/>
    <property type="project" value="UniProtKB-KW"/>
</dbReference>
<dbReference type="SUPFAM" id="SSF53756">
    <property type="entry name" value="UDP-Glycosyltransferase/glycogen phosphorylase"/>
    <property type="match status" value="1"/>
</dbReference>
<dbReference type="Gene3D" id="3.40.50.2000">
    <property type="entry name" value="Glycogen Phosphorylase B"/>
    <property type="match status" value="1"/>
</dbReference>
<accession>A0A378FR45</accession>
<organism evidence="4 5">
    <name type="scientific">Klebsiella pneumoniae</name>
    <dbReference type="NCBI Taxonomy" id="573"/>
    <lineage>
        <taxon>Bacteria</taxon>
        <taxon>Pseudomonadati</taxon>
        <taxon>Pseudomonadota</taxon>
        <taxon>Gammaproteobacteria</taxon>
        <taxon>Enterobacterales</taxon>
        <taxon>Enterobacteriaceae</taxon>
        <taxon>Klebsiella/Raoultella group</taxon>
        <taxon>Klebsiella</taxon>
        <taxon>Klebsiella pneumoniae complex</taxon>
    </lineage>
</organism>
<evidence type="ECO:0000313" key="4">
    <source>
        <dbReference type="EMBL" id="STW47751.1"/>
    </source>
</evidence>
<proteinExistence type="predicted"/>
<evidence type="ECO:0000259" key="3">
    <source>
        <dbReference type="Pfam" id="PF21036"/>
    </source>
</evidence>
<evidence type="ECO:0000313" key="5">
    <source>
        <dbReference type="Proteomes" id="UP000255167"/>
    </source>
</evidence>
<dbReference type="InterPro" id="IPR048284">
    <property type="entry name" value="EryCIII-like_N"/>
</dbReference>
<gene>
    <name evidence="4" type="ORF">NCTC9617_04311</name>
</gene>
<feature type="region of interest" description="Disordered" evidence="2">
    <location>
        <begin position="102"/>
        <end position="127"/>
    </location>
</feature>
<evidence type="ECO:0000256" key="2">
    <source>
        <dbReference type="SAM" id="MobiDB-lite"/>
    </source>
</evidence>
<feature type="domain" description="Erythromycin biosynthesis protein CIII-like N-terminal" evidence="3">
    <location>
        <begin position="11"/>
        <end position="108"/>
    </location>
</feature>
<dbReference type="AlphaFoldDB" id="A0A378FR45"/>
<name>A0A378FR45_KLEPN</name>
<reference evidence="4 5" key="1">
    <citation type="submission" date="2018-06" db="EMBL/GenBank/DDBJ databases">
        <authorList>
            <consortium name="Pathogen Informatics"/>
            <person name="Doyle S."/>
        </authorList>
    </citation>
    <scope>NUCLEOTIDE SEQUENCE [LARGE SCALE GENOMIC DNA]</scope>
    <source>
        <strain evidence="4 5">NCTC9617</strain>
    </source>
</reference>
<dbReference type="Proteomes" id="UP000255167">
    <property type="component" value="Unassembled WGS sequence"/>
</dbReference>
<dbReference type="Pfam" id="PF21036">
    <property type="entry name" value="EryCIII-like_N"/>
    <property type="match status" value="1"/>
</dbReference>